<sequence>MHSISPAFNLYLDYLLVNQDRSTATGHAALAEGKTSHDTLTCSLHQQAYGSRQLWLVVKPFV</sequence>
<proteinExistence type="predicted"/>
<dbReference type="RefSeq" id="WP_381507813.1">
    <property type="nucleotide sequence ID" value="NZ_JBHUOM010000041.1"/>
</dbReference>
<dbReference type="Proteomes" id="UP001597512">
    <property type="component" value="Unassembled WGS sequence"/>
</dbReference>
<organism evidence="1 2">
    <name type="scientific">Spirosoma flavum</name>
    <dbReference type="NCBI Taxonomy" id="2048557"/>
    <lineage>
        <taxon>Bacteria</taxon>
        <taxon>Pseudomonadati</taxon>
        <taxon>Bacteroidota</taxon>
        <taxon>Cytophagia</taxon>
        <taxon>Cytophagales</taxon>
        <taxon>Cytophagaceae</taxon>
        <taxon>Spirosoma</taxon>
    </lineage>
</organism>
<reference evidence="2" key="1">
    <citation type="journal article" date="2019" name="Int. J. Syst. Evol. Microbiol.">
        <title>The Global Catalogue of Microorganisms (GCM) 10K type strain sequencing project: providing services to taxonomists for standard genome sequencing and annotation.</title>
        <authorList>
            <consortium name="The Broad Institute Genomics Platform"/>
            <consortium name="The Broad Institute Genome Sequencing Center for Infectious Disease"/>
            <person name="Wu L."/>
            <person name="Ma J."/>
        </authorList>
    </citation>
    <scope>NUCLEOTIDE SEQUENCE [LARGE SCALE GENOMIC DNA]</scope>
    <source>
        <strain evidence="2">KCTC 52490</strain>
    </source>
</reference>
<dbReference type="EMBL" id="JBHUOM010000041">
    <property type="protein sequence ID" value="MFD2937586.1"/>
    <property type="molecule type" value="Genomic_DNA"/>
</dbReference>
<comment type="caution">
    <text evidence="1">The sequence shown here is derived from an EMBL/GenBank/DDBJ whole genome shotgun (WGS) entry which is preliminary data.</text>
</comment>
<name>A0ABW6AQT1_9BACT</name>
<evidence type="ECO:0000313" key="2">
    <source>
        <dbReference type="Proteomes" id="UP001597512"/>
    </source>
</evidence>
<keyword evidence="2" id="KW-1185">Reference proteome</keyword>
<accession>A0ABW6AQT1</accession>
<evidence type="ECO:0000313" key="1">
    <source>
        <dbReference type="EMBL" id="MFD2937586.1"/>
    </source>
</evidence>
<gene>
    <name evidence="1" type="ORF">ACFS25_27690</name>
</gene>
<protein>
    <submittedName>
        <fullName evidence="1">Uncharacterized protein</fullName>
    </submittedName>
</protein>